<name>A0ABW4NZF9_9NOCA</name>
<keyword evidence="3" id="KW-1185">Reference proteome</keyword>
<proteinExistence type="predicted"/>
<accession>A0ABW4NZF9</accession>
<dbReference type="Pfam" id="PF19457">
    <property type="entry name" value="DUF5994"/>
    <property type="match status" value="1"/>
</dbReference>
<reference evidence="3" key="1">
    <citation type="journal article" date="2019" name="Int. J. Syst. Evol. Microbiol.">
        <title>The Global Catalogue of Microorganisms (GCM) 10K type strain sequencing project: providing services to taxonomists for standard genome sequencing and annotation.</title>
        <authorList>
            <consortium name="The Broad Institute Genomics Platform"/>
            <consortium name="The Broad Institute Genome Sequencing Center for Infectious Disease"/>
            <person name="Wu L."/>
            <person name="Ma J."/>
        </authorList>
    </citation>
    <scope>NUCLEOTIDE SEQUENCE [LARGE SCALE GENOMIC DNA]</scope>
    <source>
        <strain evidence="3">DT72</strain>
    </source>
</reference>
<dbReference type="InterPro" id="IPR046036">
    <property type="entry name" value="DUF5994"/>
</dbReference>
<organism evidence="2 3">
    <name type="scientific">Rhodococcus gannanensis</name>
    <dbReference type="NCBI Taxonomy" id="1960308"/>
    <lineage>
        <taxon>Bacteria</taxon>
        <taxon>Bacillati</taxon>
        <taxon>Actinomycetota</taxon>
        <taxon>Actinomycetes</taxon>
        <taxon>Mycobacteriales</taxon>
        <taxon>Nocardiaceae</taxon>
        <taxon>Rhodococcus</taxon>
    </lineage>
</organism>
<evidence type="ECO:0000256" key="1">
    <source>
        <dbReference type="SAM" id="MobiDB-lite"/>
    </source>
</evidence>
<dbReference type="RefSeq" id="WP_378484128.1">
    <property type="nucleotide sequence ID" value="NZ_JBHUFB010000007.1"/>
</dbReference>
<dbReference type="Proteomes" id="UP001597286">
    <property type="component" value="Unassembled WGS sequence"/>
</dbReference>
<evidence type="ECO:0000313" key="3">
    <source>
        <dbReference type="Proteomes" id="UP001597286"/>
    </source>
</evidence>
<protein>
    <submittedName>
        <fullName evidence="2">DUF5994 family protein</fullName>
    </submittedName>
</protein>
<gene>
    <name evidence="2" type="ORF">ACFSJG_05180</name>
</gene>
<evidence type="ECO:0000313" key="2">
    <source>
        <dbReference type="EMBL" id="MFD1811597.1"/>
    </source>
</evidence>
<feature type="region of interest" description="Disordered" evidence="1">
    <location>
        <begin position="1"/>
        <end position="29"/>
    </location>
</feature>
<comment type="caution">
    <text evidence="2">The sequence shown here is derived from an EMBL/GenBank/DDBJ whole genome shotgun (WGS) entry which is preliminary data.</text>
</comment>
<dbReference type="EMBL" id="JBHUFB010000007">
    <property type="protein sequence ID" value="MFD1811597.1"/>
    <property type="molecule type" value="Genomic_DNA"/>
</dbReference>
<sequence>MTQNPIPSHYDMGRRTRTPGNRQPFADATRTPRILLAPRWDGRRTVDGAWWPWTTNLTAELHDLATVLTLRLGPVARFAYEWNPISAGQRLVDEPDGIALTAPIPGQPANTMYVSGENGTHMVLAVLPPGTVADRGYDAMRRIVDDSRSG</sequence>